<feature type="compositionally biased region" description="Basic residues" evidence="1">
    <location>
        <begin position="250"/>
        <end position="261"/>
    </location>
</feature>
<protein>
    <recommendedName>
        <fullName evidence="5">Surface-related antigen SRA</fullName>
    </recommendedName>
</protein>
<feature type="compositionally biased region" description="Low complexity" evidence="1">
    <location>
        <begin position="776"/>
        <end position="792"/>
    </location>
</feature>
<feature type="chain" id="PRO_5001590781" description="Surface-related antigen SRA" evidence="2">
    <location>
        <begin position="25"/>
        <end position="991"/>
    </location>
</feature>
<feature type="compositionally biased region" description="Basic residues" evidence="1">
    <location>
        <begin position="173"/>
        <end position="185"/>
    </location>
</feature>
<feature type="compositionally biased region" description="Basic and acidic residues" evidence="1">
    <location>
        <begin position="721"/>
        <end position="736"/>
    </location>
</feature>
<feature type="compositionally biased region" description="Low complexity" evidence="1">
    <location>
        <begin position="194"/>
        <end position="208"/>
    </location>
</feature>
<feature type="compositionally biased region" description="Acidic residues" evidence="1">
    <location>
        <begin position="761"/>
        <end position="775"/>
    </location>
</feature>
<sequence>MFLSSKKRRVFVLFMYFFVQNVNSNKSTNVSNNFSSNIATNLASSLATPLPTNVASHLIPNLVVPQQNNAAHVDSHKTISTNKHTCEAAGCSSYKDIIKNNSSSETSNGHQSNDGDCLNGFICKKCKKTHAKSPNICFYSSLDTYESLYEGILEDFKQTSYDSFKIPLDKSSKNIKSKGKHKNHNTNKEDNDNNDNNDNNNNNNNNNNKDNHNKKDTNEDEDDDDDDDNKKKHKGDKDDDRDDEEDNKSSTKKNNLKKKKKKSDEDNEETEDIDDEGEEDDQNEEDDEDNNNIKKKKFNNKTNNETDSFLEKYSKISFHTFLTPNKLTCKDIKEKKKGKKMKQRIYINNNKKNPACPLEPLEPSLIQYNIINLKTNKNETIDINNKVDTYKYTFSKYSFLKEEERIQEMVSNQKNDKKEEHVIHRRLKININKYEEYLKSKLNKCHISDDGIATIFIKLILQIVKNKSEIYIDPSKRSILNNNSSITTSTTKNNDNNNLNKEKHKYSDEDDEDNEDNEVNEVNEDNENDGYNSYGQKNKNNLSADYYDNENDNDEYGNKNKNSNQSYNYMSSQYNNNYNNQVNKYAYIQLLDKNYKNIYNTNNPIHKIHEKNYTYEKKYNQDKKNKILSTHVPNTTKYNFFEYHNVDDLEGDSMENYYKSKRGFFKNIFKKVFKRKKGKEGDEEEGEGEEEFHNEEVEPKGKKKKKKLFSIFRRKNKKNKSKNERDDSYNESNQREDNEDTYEESGEYNYEKKNNKRYDMDNDEIENDDEEDNDDNNNNNNNNNNSYSYISNNKKKKKNDKKKKKKFNKHKLKIKNFFTKLKQKVLPKKQKLHIEAFFNNIIVKSCKNSLKWKGKMFKKRSLIEMTLKVPVKIKYIEDEPLNFFRSGYEVILTCKNCEEILFNSCVQVYCTKTKTENDEKKNKKQTNTGATTPSFTTMASATSFAPLPEYNYKQLYPLNSNWSLSDYFSCDTHTYIKYSLVFLLMIFISIY</sequence>
<gene>
    <name evidence="3" type="ORF">PRCDC_1430700</name>
</gene>
<feature type="compositionally biased region" description="Low complexity" evidence="1">
    <location>
        <begin position="479"/>
        <end position="499"/>
    </location>
</feature>
<dbReference type="PhylomeDB" id="A0A060S525"/>
<evidence type="ECO:0000313" key="3">
    <source>
        <dbReference type="EMBL" id="CDO66781.1"/>
    </source>
</evidence>
<feature type="region of interest" description="Disordered" evidence="1">
    <location>
        <begin position="676"/>
        <end position="807"/>
    </location>
</feature>
<feature type="compositionally biased region" description="Low complexity" evidence="1">
    <location>
        <begin position="559"/>
        <end position="568"/>
    </location>
</feature>
<evidence type="ECO:0008006" key="5">
    <source>
        <dbReference type="Google" id="ProtNLM"/>
    </source>
</evidence>
<dbReference type="AlphaFoldDB" id="A0A060S525"/>
<feature type="compositionally biased region" description="Acidic residues" evidence="1">
    <location>
        <begin position="218"/>
        <end position="227"/>
    </location>
</feature>
<evidence type="ECO:0000313" key="4">
    <source>
        <dbReference type="Proteomes" id="UP000027581"/>
    </source>
</evidence>
<dbReference type="Proteomes" id="UP000027581">
    <property type="component" value="Unassembled WGS sequence"/>
</dbReference>
<proteinExistence type="predicted"/>
<evidence type="ECO:0000256" key="2">
    <source>
        <dbReference type="SAM" id="SignalP"/>
    </source>
</evidence>
<accession>A0A060S525</accession>
<feature type="region of interest" description="Disordered" evidence="1">
    <location>
        <begin position="479"/>
        <end position="568"/>
    </location>
</feature>
<feature type="compositionally biased region" description="Basic and acidic residues" evidence="1">
    <location>
        <begin position="749"/>
        <end position="760"/>
    </location>
</feature>
<feature type="compositionally biased region" description="Acidic residues" evidence="1">
    <location>
        <begin position="737"/>
        <end position="746"/>
    </location>
</feature>
<keyword evidence="4" id="KW-1185">Reference proteome</keyword>
<reference evidence="3" key="1">
    <citation type="submission" date="2014-01" db="EMBL/GenBank/DDBJ databases">
        <authorList>
            <person name="Aslett M."/>
        </authorList>
    </citation>
    <scope>NUCLEOTIDE SEQUENCE</scope>
    <source>
        <strain evidence="3">CDC</strain>
    </source>
</reference>
<feature type="compositionally biased region" description="Polar residues" evidence="1">
    <location>
        <begin position="530"/>
        <end position="543"/>
    </location>
</feature>
<feature type="signal peptide" evidence="2">
    <location>
        <begin position="1"/>
        <end position="24"/>
    </location>
</feature>
<feature type="compositionally biased region" description="Basic residues" evidence="1">
    <location>
        <begin position="701"/>
        <end position="720"/>
    </location>
</feature>
<name>A0A060S525_PLARE</name>
<feature type="compositionally biased region" description="Basic residues" evidence="1">
    <location>
        <begin position="793"/>
        <end position="807"/>
    </location>
</feature>
<reference evidence="3" key="2">
    <citation type="submission" date="2014-05" db="EMBL/GenBank/DDBJ databases">
        <title>The genome sequences of chimpanzee malaria parasites reveal the path to human adaptation.</title>
        <authorList>
            <person name="Otto T.D."/>
            <person name="Rayner J.C."/>
            <person name="Boehme U."/>
            <person name="Pain A."/>
            <person name="Spottiswoode N."/>
            <person name="Sanders M."/>
            <person name="Quail M."/>
            <person name="Ollomo B."/>
            <person name="Renaud F."/>
            <person name="Thomas A.W."/>
            <person name="Prugnolle F."/>
            <person name="Conway D.J."/>
            <person name="Newbold C."/>
            <person name="Berriman M."/>
        </authorList>
    </citation>
    <scope>NUCLEOTIDE SEQUENCE [LARGE SCALE GENOMIC DNA]</scope>
    <source>
        <strain evidence="3">CDC</strain>
    </source>
</reference>
<evidence type="ECO:0000256" key="1">
    <source>
        <dbReference type="SAM" id="MobiDB-lite"/>
    </source>
</evidence>
<keyword evidence="2" id="KW-0732">Signal</keyword>
<dbReference type="VEuPathDB" id="PlasmoDB:PRG01_1431400"/>
<feature type="compositionally biased region" description="Acidic residues" evidence="1">
    <location>
        <begin position="265"/>
        <end position="290"/>
    </location>
</feature>
<organism evidence="3 4">
    <name type="scientific">Plasmodium reichenowi</name>
    <dbReference type="NCBI Taxonomy" id="5854"/>
    <lineage>
        <taxon>Eukaryota</taxon>
        <taxon>Sar</taxon>
        <taxon>Alveolata</taxon>
        <taxon>Apicomplexa</taxon>
        <taxon>Aconoidasida</taxon>
        <taxon>Haemosporida</taxon>
        <taxon>Plasmodiidae</taxon>
        <taxon>Plasmodium</taxon>
        <taxon>Plasmodium (Laverania)</taxon>
    </lineage>
</organism>
<feature type="region of interest" description="Disordered" evidence="1">
    <location>
        <begin position="171"/>
        <end position="303"/>
    </location>
</feature>
<dbReference type="EMBL" id="HG810775">
    <property type="protein sequence ID" value="CDO66781.1"/>
    <property type="molecule type" value="Genomic_DNA"/>
</dbReference>
<dbReference type="VEuPathDB" id="PlasmoDB:PRCDC_1430700"/>
<feature type="compositionally biased region" description="Acidic residues" evidence="1">
    <location>
        <begin position="508"/>
        <end position="528"/>
    </location>
</feature>
<feature type="compositionally biased region" description="Acidic residues" evidence="1">
    <location>
        <begin position="681"/>
        <end position="693"/>
    </location>
</feature>